<dbReference type="GO" id="GO:0009055">
    <property type="term" value="F:electron transfer activity"/>
    <property type="evidence" value="ECO:0007669"/>
    <property type="project" value="InterPro"/>
</dbReference>
<name>A0A3B0U9Q5_9ZZZZ</name>
<dbReference type="EMBL" id="UOET01000156">
    <property type="protein sequence ID" value="VAW27771.1"/>
    <property type="molecule type" value="Genomic_DNA"/>
</dbReference>
<dbReference type="Pfam" id="PF01012">
    <property type="entry name" value="ETF"/>
    <property type="match status" value="1"/>
</dbReference>
<dbReference type="PANTHER" id="PTHR21294">
    <property type="entry name" value="ELECTRON TRANSFER FLAVOPROTEIN BETA-SUBUNIT"/>
    <property type="match status" value="1"/>
</dbReference>
<proteinExistence type="predicted"/>
<evidence type="ECO:0000313" key="2">
    <source>
        <dbReference type="EMBL" id="VAW27771.1"/>
    </source>
</evidence>
<protein>
    <submittedName>
        <fullName evidence="2">Electron transfer flavoprotein, beta subunit</fullName>
    </submittedName>
</protein>
<dbReference type="Gene3D" id="3.40.50.620">
    <property type="entry name" value="HUPs"/>
    <property type="match status" value="1"/>
</dbReference>
<accession>A0A3B0U9Q5</accession>
<dbReference type="AlphaFoldDB" id="A0A3B0U9Q5"/>
<sequence>MHALVFIKQVPDASQVRVNYETGTLIREGVPAILNPFEAHAVEEAVRLREEYGGKVTVLTIGPPQATEALKECLSRGA</sequence>
<feature type="non-terminal residue" evidence="2">
    <location>
        <position position="78"/>
    </location>
</feature>
<dbReference type="InterPro" id="IPR014729">
    <property type="entry name" value="Rossmann-like_a/b/a_fold"/>
</dbReference>
<organism evidence="2">
    <name type="scientific">hydrothermal vent metagenome</name>
    <dbReference type="NCBI Taxonomy" id="652676"/>
    <lineage>
        <taxon>unclassified sequences</taxon>
        <taxon>metagenomes</taxon>
        <taxon>ecological metagenomes</taxon>
    </lineage>
</organism>
<dbReference type="InterPro" id="IPR012255">
    <property type="entry name" value="ETF_b"/>
</dbReference>
<feature type="domain" description="Electron transfer flavoprotein alpha/beta-subunit N-terminal" evidence="1">
    <location>
        <begin position="23"/>
        <end position="78"/>
    </location>
</feature>
<dbReference type="SUPFAM" id="SSF52402">
    <property type="entry name" value="Adenine nucleotide alpha hydrolases-like"/>
    <property type="match status" value="1"/>
</dbReference>
<dbReference type="PANTHER" id="PTHR21294:SF17">
    <property type="entry name" value="PROTEIN FIXA"/>
    <property type="match status" value="1"/>
</dbReference>
<dbReference type="InterPro" id="IPR014730">
    <property type="entry name" value="ETF_a/b_N"/>
</dbReference>
<gene>
    <name evidence="2" type="ORF">MNBD_BACTEROID07-1205</name>
</gene>
<reference evidence="2" key="1">
    <citation type="submission" date="2018-06" db="EMBL/GenBank/DDBJ databases">
        <authorList>
            <person name="Zhirakovskaya E."/>
        </authorList>
    </citation>
    <scope>NUCLEOTIDE SEQUENCE</scope>
</reference>
<evidence type="ECO:0000259" key="1">
    <source>
        <dbReference type="Pfam" id="PF01012"/>
    </source>
</evidence>